<dbReference type="InterPro" id="IPR000095">
    <property type="entry name" value="CRIB_dom"/>
</dbReference>
<evidence type="ECO:0000256" key="2">
    <source>
        <dbReference type="ARBA" id="ARBA00004245"/>
    </source>
</evidence>
<protein>
    <recommendedName>
        <fullName evidence="14">WH1 domain-containing protein</fullName>
    </recommendedName>
</protein>
<dbReference type="InterPro" id="IPR003124">
    <property type="entry name" value="WH2_dom"/>
</dbReference>
<dbReference type="Pfam" id="PF02205">
    <property type="entry name" value="WH2"/>
    <property type="match status" value="2"/>
</dbReference>
<dbReference type="SMART" id="SM00461">
    <property type="entry name" value="WH1"/>
    <property type="match status" value="1"/>
</dbReference>
<dbReference type="InterPro" id="IPR036936">
    <property type="entry name" value="CRIB_dom_sf"/>
</dbReference>
<organism evidence="12 13">
    <name type="scientific">Danionella cerebrum</name>
    <dbReference type="NCBI Taxonomy" id="2873325"/>
    <lineage>
        <taxon>Eukaryota</taxon>
        <taxon>Metazoa</taxon>
        <taxon>Chordata</taxon>
        <taxon>Craniata</taxon>
        <taxon>Vertebrata</taxon>
        <taxon>Euteleostomi</taxon>
        <taxon>Actinopterygii</taxon>
        <taxon>Neopterygii</taxon>
        <taxon>Teleostei</taxon>
        <taxon>Ostariophysi</taxon>
        <taxon>Cypriniformes</taxon>
        <taxon>Danionidae</taxon>
        <taxon>Danioninae</taxon>
        <taxon>Danionella</taxon>
    </lineage>
</organism>
<accession>A0A553NRP6</accession>
<comment type="subcellular location">
    <subcellularLocation>
        <location evidence="2">Cytoplasm</location>
        <location evidence="2">Cytoskeleton</location>
    </subcellularLocation>
    <subcellularLocation>
        <location evidence="1">Nucleus</location>
    </subcellularLocation>
</comment>
<evidence type="ECO:0000256" key="5">
    <source>
        <dbReference type="ARBA" id="ARBA00022737"/>
    </source>
</evidence>
<reference evidence="12 13" key="1">
    <citation type="journal article" date="2019" name="Sci. Data">
        <title>Hybrid genome assembly and annotation of Danionella translucida.</title>
        <authorList>
            <person name="Kadobianskyi M."/>
            <person name="Schulze L."/>
            <person name="Schuelke M."/>
            <person name="Judkewitz B."/>
        </authorList>
    </citation>
    <scope>NUCLEOTIDE SEQUENCE [LARGE SCALE GENOMIC DNA]</scope>
    <source>
        <strain evidence="12 13">Bolton</strain>
    </source>
</reference>
<evidence type="ECO:0000256" key="6">
    <source>
        <dbReference type="ARBA" id="ARBA00023212"/>
    </source>
</evidence>
<evidence type="ECO:0000256" key="1">
    <source>
        <dbReference type="ARBA" id="ARBA00004123"/>
    </source>
</evidence>
<keyword evidence="13" id="KW-1185">Reference proteome</keyword>
<feature type="non-terminal residue" evidence="12">
    <location>
        <position position="1"/>
    </location>
</feature>
<feature type="domain" description="WH2" evidence="11">
    <location>
        <begin position="496"/>
        <end position="513"/>
    </location>
</feature>
<dbReference type="InterPro" id="IPR011993">
    <property type="entry name" value="PH-like_dom_sf"/>
</dbReference>
<dbReference type="InterPro" id="IPR033927">
    <property type="entry name" value="WASPfam_EVH1"/>
</dbReference>
<feature type="compositionally biased region" description="Acidic residues" evidence="8">
    <location>
        <begin position="525"/>
        <end position="544"/>
    </location>
</feature>
<proteinExistence type="predicted"/>
<feature type="compositionally biased region" description="Basic and acidic residues" evidence="8">
    <location>
        <begin position="513"/>
        <end position="524"/>
    </location>
</feature>
<dbReference type="SUPFAM" id="SSF47912">
    <property type="entry name" value="Wiscott-Aldrich syndrome protein, WASP, C-terminal domain"/>
    <property type="match status" value="2"/>
</dbReference>
<dbReference type="Gene3D" id="3.90.810.10">
    <property type="entry name" value="CRIB domain"/>
    <property type="match status" value="2"/>
</dbReference>
<dbReference type="GO" id="GO:0007015">
    <property type="term" value="P:actin filament organization"/>
    <property type="evidence" value="ECO:0007669"/>
    <property type="project" value="InterPro"/>
</dbReference>
<dbReference type="CDD" id="cd01205">
    <property type="entry name" value="EVH1_WASP-like"/>
    <property type="match status" value="1"/>
</dbReference>
<sequence length="544" mass="58763">LGSCNKPRLLANQIRLLFERHSLSSAVVQVFAAERNSSWVKKCCGVACLVKDNQHKSYYIRVFEMRDGKTLFEQEMYNNISISSSRPYFITFAGDNCQIGLNFANEEEAKRFKSAVNEFLSKKNRRTERRRDTTNGIMFCATFLSSPSDEILDGSSVFGGCFAPLQCLVLPQDELYSAVNLGHSKRSCALMGKILLHVGLGAGEFNGQCSPSFLLAPSCTVQDSGPALPMATVDIKNPEISNQRFANNTQMNSANLQSNLYKKGKGKNSNNNNKKKKISKAEIGTPSNFRHVNHVGWDPNTGFELNNLDPDLKSLFDMCGISEAQLKDKETSKMIYDLIEHKGGVEAVKNEMRRQAPPPPPPSRGNPPPPPPSAHGTAPPPPSRGVPPPPPPSRAPSSAPPPPPSRPGVGAPPPPPSRGPVPPLPASMAPPAPPPPPPFSTGGGAPPPPPPPPPPGPLPPPDGESGGKSALLEQIREGAQLKRVEQNNKSPTDSGGRGALLDQIRQGIQLKNAMKERSKVIHSSDDDDDDDEVDDFEDGDEWDD</sequence>
<feature type="compositionally biased region" description="Basic and acidic residues" evidence="8">
    <location>
        <begin position="474"/>
        <end position="486"/>
    </location>
</feature>
<feature type="domain" description="WH1" evidence="10">
    <location>
        <begin position="15"/>
        <end position="123"/>
    </location>
</feature>
<evidence type="ECO:0000256" key="7">
    <source>
        <dbReference type="ARBA" id="ARBA00023242"/>
    </source>
</evidence>
<dbReference type="PANTHER" id="PTHR11202:SF36">
    <property type="entry name" value="ACTIN NUCLEATION-PROMOTING FACTOR WASL"/>
    <property type="match status" value="1"/>
</dbReference>
<evidence type="ECO:0000256" key="3">
    <source>
        <dbReference type="ARBA" id="ARBA00022490"/>
    </source>
</evidence>
<dbReference type="AlphaFoldDB" id="A0A553NRP6"/>
<gene>
    <name evidence="12" type="ORF">DNTS_034738</name>
</gene>
<dbReference type="SMART" id="SM00285">
    <property type="entry name" value="PBD"/>
    <property type="match status" value="1"/>
</dbReference>
<dbReference type="SMART" id="SM00246">
    <property type="entry name" value="WH2"/>
    <property type="match status" value="2"/>
</dbReference>
<feature type="domain" description="CRIB" evidence="9">
    <location>
        <begin position="283"/>
        <end position="296"/>
    </location>
</feature>
<name>A0A553NRP6_9TELE</name>
<dbReference type="CDD" id="cd00132">
    <property type="entry name" value="CRIB"/>
    <property type="match status" value="1"/>
</dbReference>
<dbReference type="InterPro" id="IPR000697">
    <property type="entry name" value="WH1/EVH1_dom"/>
</dbReference>
<dbReference type="Proteomes" id="UP000316079">
    <property type="component" value="Unassembled WGS sequence"/>
</dbReference>
<dbReference type="Pfam" id="PF00786">
    <property type="entry name" value="PBD"/>
    <property type="match status" value="1"/>
</dbReference>
<dbReference type="FunFam" id="2.30.29.30:FF:000130">
    <property type="entry name" value="neural Wiskott-Aldrich syndrome protein"/>
    <property type="match status" value="1"/>
</dbReference>
<evidence type="ECO:0000256" key="4">
    <source>
        <dbReference type="ARBA" id="ARBA00022553"/>
    </source>
</evidence>
<dbReference type="PANTHER" id="PTHR11202">
    <property type="entry name" value="SPROUTY-RELATED, EVH1 DOMAIN-CONTAINING PROTEIN FAMILY MEMBER"/>
    <property type="match status" value="1"/>
</dbReference>
<dbReference type="PROSITE" id="PS51082">
    <property type="entry name" value="WH2"/>
    <property type="match status" value="2"/>
</dbReference>
<dbReference type="InterPro" id="IPR011026">
    <property type="entry name" value="WAS_C"/>
</dbReference>
<dbReference type="GO" id="GO:0005634">
    <property type="term" value="C:nucleus"/>
    <property type="evidence" value="ECO:0007669"/>
    <property type="project" value="UniProtKB-SubCell"/>
</dbReference>
<evidence type="ECO:0000259" key="11">
    <source>
        <dbReference type="PROSITE" id="PS51082"/>
    </source>
</evidence>
<evidence type="ECO:0000256" key="8">
    <source>
        <dbReference type="SAM" id="MobiDB-lite"/>
    </source>
</evidence>
<dbReference type="PROSITE" id="PS50108">
    <property type="entry name" value="CRIB"/>
    <property type="match status" value="1"/>
</dbReference>
<dbReference type="OrthoDB" id="8963340at2759"/>
<keyword evidence="6" id="KW-0206">Cytoskeleton</keyword>
<feature type="domain" description="WH2" evidence="11">
    <location>
        <begin position="467"/>
        <end position="484"/>
    </location>
</feature>
<evidence type="ECO:0000259" key="10">
    <source>
        <dbReference type="PROSITE" id="PS50229"/>
    </source>
</evidence>
<dbReference type="FunFam" id="3.90.810.10:FF:000003">
    <property type="entry name" value="Neural Wiskott-Aldrich syndrome protein-like"/>
    <property type="match status" value="1"/>
</dbReference>
<feature type="region of interest" description="Disordered" evidence="8">
    <location>
        <begin position="260"/>
        <end position="284"/>
    </location>
</feature>
<feature type="compositionally biased region" description="Pro residues" evidence="8">
    <location>
        <begin position="356"/>
        <end position="462"/>
    </location>
</feature>
<evidence type="ECO:0000313" key="13">
    <source>
        <dbReference type="Proteomes" id="UP000316079"/>
    </source>
</evidence>
<dbReference type="PROSITE" id="PS50229">
    <property type="entry name" value="WH1"/>
    <property type="match status" value="1"/>
</dbReference>
<feature type="region of interest" description="Disordered" evidence="8">
    <location>
        <begin position="346"/>
        <end position="544"/>
    </location>
</feature>
<keyword evidence="3" id="KW-0963">Cytoplasm</keyword>
<evidence type="ECO:0000259" key="9">
    <source>
        <dbReference type="PROSITE" id="PS50108"/>
    </source>
</evidence>
<dbReference type="CDD" id="cd22074">
    <property type="entry name" value="WH2_N-WASP_r1"/>
    <property type="match status" value="1"/>
</dbReference>
<dbReference type="Gene3D" id="2.30.29.30">
    <property type="entry name" value="Pleckstrin-homology domain (PH domain)/Phosphotyrosine-binding domain (PTB)"/>
    <property type="match status" value="1"/>
</dbReference>
<dbReference type="CDD" id="cd22075">
    <property type="entry name" value="WH2_hN-WASP_r2_like"/>
    <property type="match status" value="1"/>
</dbReference>
<dbReference type="SUPFAM" id="SSF50729">
    <property type="entry name" value="PH domain-like"/>
    <property type="match status" value="1"/>
</dbReference>
<keyword evidence="4" id="KW-0597">Phosphoprotein</keyword>
<evidence type="ECO:0000313" key="12">
    <source>
        <dbReference type="EMBL" id="TRY68107.1"/>
    </source>
</evidence>
<keyword evidence="5" id="KW-0677">Repeat</keyword>
<dbReference type="GO" id="GO:0003779">
    <property type="term" value="F:actin binding"/>
    <property type="evidence" value="ECO:0007669"/>
    <property type="project" value="InterPro"/>
</dbReference>
<dbReference type="GO" id="GO:0005856">
    <property type="term" value="C:cytoskeleton"/>
    <property type="evidence" value="ECO:0007669"/>
    <property type="project" value="UniProtKB-SubCell"/>
</dbReference>
<keyword evidence="7" id="KW-0539">Nucleus</keyword>
<evidence type="ECO:0008006" key="14">
    <source>
        <dbReference type="Google" id="ProtNLM"/>
    </source>
</evidence>
<dbReference type="EMBL" id="SRMA01026806">
    <property type="protein sequence ID" value="TRY68107.1"/>
    <property type="molecule type" value="Genomic_DNA"/>
</dbReference>
<dbReference type="Pfam" id="PF00568">
    <property type="entry name" value="WH1"/>
    <property type="match status" value="1"/>
</dbReference>
<comment type="caution">
    <text evidence="12">The sequence shown here is derived from an EMBL/GenBank/DDBJ whole genome shotgun (WGS) entry which is preliminary data.</text>
</comment>